<dbReference type="Pfam" id="PF08279">
    <property type="entry name" value="HTH_11"/>
    <property type="match status" value="1"/>
</dbReference>
<gene>
    <name evidence="2" type="ORF">EGN73_03890</name>
</gene>
<accession>A0A951IVG7</accession>
<dbReference type="AlphaFoldDB" id="A0A951IVG7"/>
<proteinExistence type="predicted"/>
<comment type="caution">
    <text evidence="2">The sequence shown here is derived from an EMBL/GenBank/DDBJ whole genome shotgun (WGS) entry which is preliminary data.</text>
</comment>
<feature type="domain" description="Helix-turn-helix type 11" evidence="1">
    <location>
        <begin position="9"/>
        <end position="52"/>
    </location>
</feature>
<organism evidence="2 3">
    <name type="scientific">Arthrospiribacter ruber</name>
    <dbReference type="NCBI Taxonomy" id="2487934"/>
    <lineage>
        <taxon>Bacteria</taxon>
        <taxon>Pseudomonadati</taxon>
        <taxon>Bacteroidota</taxon>
        <taxon>Cytophagia</taxon>
        <taxon>Cytophagales</taxon>
        <taxon>Cyclobacteriaceae</taxon>
        <taxon>Arthrospiribacter</taxon>
    </lineage>
</organism>
<dbReference type="InterPro" id="IPR013196">
    <property type="entry name" value="HTH_11"/>
</dbReference>
<protein>
    <submittedName>
        <fullName evidence="2">Helix-turn-helix domain-containing protein</fullName>
    </submittedName>
</protein>
<reference evidence="2 3" key="1">
    <citation type="journal article" date="2020" name="Syst. Appl. Microbiol.">
        <title>Arthrospiribacter ruber gen. nov., sp. nov., a novel bacterium isolated from Arthrospira cultures.</title>
        <authorList>
            <person name="Waleron M."/>
            <person name="Misztak A."/>
            <person name="Waleron M.M."/>
            <person name="Furmaniak M."/>
            <person name="Mrozik A."/>
            <person name="Waleron K."/>
        </authorList>
    </citation>
    <scope>NUCLEOTIDE SEQUENCE [LARGE SCALE GENOMIC DNA]</scope>
    <source>
        <strain evidence="2 3">DPMB0001</strain>
    </source>
</reference>
<evidence type="ECO:0000313" key="2">
    <source>
        <dbReference type="EMBL" id="MBW3466949.1"/>
    </source>
</evidence>
<name>A0A951IVG7_9BACT</name>
<evidence type="ECO:0000259" key="1">
    <source>
        <dbReference type="Pfam" id="PF08279"/>
    </source>
</evidence>
<dbReference type="Proteomes" id="UP000727490">
    <property type="component" value="Unassembled WGS sequence"/>
</dbReference>
<evidence type="ECO:0000313" key="3">
    <source>
        <dbReference type="Proteomes" id="UP000727490"/>
    </source>
</evidence>
<dbReference type="EMBL" id="RPHB01000002">
    <property type="protein sequence ID" value="MBW3466949.1"/>
    <property type="molecule type" value="Genomic_DNA"/>
</dbReference>
<dbReference type="RefSeq" id="WP_219287161.1">
    <property type="nucleotide sequence ID" value="NZ_RPHB01000002.1"/>
</dbReference>
<keyword evidence="3" id="KW-1185">Reference proteome</keyword>
<sequence length="77" mass="9326">MSAQYFQRFQYLDELIRKKATGPPKQLARRFGVSERTVYEYINVLRDLGAEISYCNTSESYYYKQRGEFCFQFRKIK</sequence>